<keyword evidence="2" id="KW-1185">Reference proteome</keyword>
<reference evidence="3" key="1">
    <citation type="submission" date="2022-11" db="UniProtKB">
        <authorList>
            <consortium name="WormBaseParasite"/>
        </authorList>
    </citation>
    <scope>IDENTIFICATION</scope>
</reference>
<name>A0A914LC97_MELIC</name>
<evidence type="ECO:0000313" key="2">
    <source>
        <dbReference type="Proteomes" id="UP000887563"/>
    </source>
</evidence>
<accession>A0A914LC97</accession>
<evidence type="ECO:0000313" key="3">
    <source>
        <dbReference type="WBParaSite" id="Minc3s00412g11885"/>
    </source>
</evidence>
<dbReference type="AlphaFoldDB" id="A0A914LC97"/>
<feature type="compositionally biased region" description="Polar residues" evidence="1">
    <location>
        <begin position="10"/>
        <end position="20"/>
    </location>
</feature>
<dbReference type="Proteomes" id="UP000887563">
    <property type="component" value="Unplaced"/>
</dbReference>
<feature type="region of interest" description="Disordered" evidence="1">
    <location>
        <begin position="1"/>
        <end position="22"/>
    </location>
</feature>
<protein>
    <submittedName>
        <fullName evidence="3">Uncharacterized protein</fullName>
    </submittedName>
</protein>
<organism evidence="2 3">
    <name type="scientific">Meloidogyne incognita</name>
    <name type="common">Southern root-knot nematode worm</name>
    <name type="synonym">Oxyuris incognita</name>
    <dbReference type="NCBI Taxonomy" id="6306"/>
    <lineage>
        <taxon>Eukaryota</taxon>
        <taxon>Metazoa</taxon>
        <taxon>Ecdysozoa</taxon>
        <taxon>Nematoda</taxon>
        <taxon>Chromadorea</taxon>
        <taxon>Rhabditida</taxon>
        <taxon>Tylenchina</taxon>
        <taxon>Tylenchomorpha</taxon>
        <taxon>Tylenchoidea</taxon>
        <taxon>Meloidogynidae</taxon>
        <taxon>Meloidogyninae</taxon>
        <taxon>Meloidogyne</taxon>
        <taxon>Meloidogyne incognita group</taxon>
    </lineage>
</organism>
<proteinExistence type="predicted"/>
<evidence type="ECO:0000256" key="1">
    <source>
        <dbReference type="SAM" id="MobiDB-lite"/>
    </source>
</evidence>
<dbReference type="WBParaSite" id="Minc3s00412g11885">
    <property type="protein sequence ID" value="Minc3s00412g11885"/>
    <property type="gene ID" value="Minc3s00412g11885"/>
</dbReference>
<sequence length="92" mass="11071">MRRKIKEESSFPSTSKNDVSQIMDEHRQDKLFESRFDATAMNDIDLKHFQLKSILNELRQNFGVNITKEIIDQLIRRFLHFDLIIRSELFRS</sequence>